<dbReference type="InterPro" id="IPR008271">
    <property type="entry name" value="Ser/Thr_kinase_AS"/>
</dbReference>
<dbReference type="InterPro" id="IPR017441">
    <property type="entry name" value="Protein_kinase_ATP_BS"/>
</dbReference>
<dbReference type="SUPFAM" id="SSF56112">
    <property type="entry name" value="Protein kinase-like (PK-like)"/>
    <property type="match status" value="1"/>
</dbReference>
<dbReference type="SMART" id="SM00220">
    <property type="entry name" value="S_TKc"/>
    <property type="match status" value="1"/>
</dbReference>
<dbReference type="GO" id="GO:0004674">
    <property type="term" value="F:protein serine/threonine kinase activity"/>
    <property type="evidence" value="ECO:0007669"/>
    <property type="project" value="UniProtKB-KW"/>
</dbReference>
<dbReference type="Proteomes" id="UP000035368">
    <property type="component" value="Chromosome"/>
</dbReference>
<feature type="region of interest" description="Disordered" evidence="10">
    <location>
        <begin position="283"/>
        <end position="306"/>
    </location>
</feature>
<evidence type="ECO:0000256" key="8">
    <source>
        <dbReference type="ARBA" id="ARBA00048679"/>
    </source>
</evidence>
<dbReference type="Gene3D" id="3.30.200.20">
    <property type="entry name" value="Phosphorylase Kinase, domain 1"/>
    <property type="match status" value="1"/>
</dbReference>
<dbReference type="InterPro" id="IPR000719">
    <property type="entry name" value="Prot_kinase_dom"/>
</dbReference>
<dbReference type="PANTHER" id="PTHR43289:SF6">
    <property type="entry name" value="SERINE_THREONINE-PROTEIN KINASE NEKL-3"/>
    <property type="match status" value="1"/>
</dbReference>
<evidence type="ECO:0000259" key="11">
    <source>
        <dbReference type="PROSITE" id="PS50011"/>
    </source>
</evidence>
<evidence type="ECO:0000313" key="13">
    <source>
        <dbReference type="Proteomes" id="UP000035368"/>
    </source>
</evidence>
<name>A0A0G3GN13_9CORY</name>
<keyword evidence="6 9" id="KW-0067">ATP-binding</keyword>
<organism evidence="12 13">
    <name type="scientific">Corynebacterium epidermidicanis</name>
    <dbReference type="NCBI Taxonomy" id="1050174"/>
    <lineage>
        <taxon>Bacteria</taxon>
        <taxon>Bacillati</taxon>
        <taxon>Actinomycetota</taxon>
        <taxon>Actinomycetes</taxon>
        <taxon>Mycobacteriales</taxon>
        <taxon>Corynebacteriaceae</taxon>
        <taxon>Corynebacterium</taxon>
    </lineage>
</organism>
<evidence type="ECO:0000256" key="2">
    <source>
        <dbReference type="ARBA" id="ARBA00022527"/>
    </source>
</evidence>
<sequence length="483" mass="50481">MTSYNTDGIERIQPLIGDDYRLQWIIGHGGMSTVWLADDLRHNREVAIKVLRPEFADNQEFLTRFRNEAQAAENINHPNVVATYDYRESHDAAGTTFCFIVMEFIRGESLADLLAREGALHEDRALGLLEQAAHGLATIHAMGLVHRDIKPGNIMITPEDGVKITDFGIAKAAAAVPLTRTGMVVGTAQYVSPEQAQGHDVSAASDVYSLGVVGYELLAGKRPFVGDSSVSVAIAHIKNAAPPLPVSVSAPARELIAIAMRKDATRRFPDGGAFAQSISRVRLGQPPVDPSPGTTEATQVIGGSPTSATTVMPVGTPAEALAAAKPGPTYVPPAAPAKKKSGAWPAVLALVALLAGGGVAYALLNSGDEPAPAPAPAPVTSTRETKTTEKTSVAPVVPSTSKAPTTTTKAPEATTIYVTPTEESSPASTSTKEKKTNNKKSTDPKVSVPEEPLPSLTVDLPSAPAMPTGLPNLGNLNPSGNRG</sequence>
<keyword evidence="2 12" id="KW-0723">Serine/threonine-protein kinase</keyword>
<keyword evidence="3 12" id="KW-0808">Transferase</keyword>
<dbReference type="FunFam" id="3.30.200.20:FF:000035">
    <property type="entry name" value="Serine/threonine protein kinase Stk1"/>
    <property type="match status" value="1"/>
</dbReference>
<evidence type="ECO:0000256" key="6">
    <source>
        <dbReference type="ARBA" id="ARBA00022840"/>
    </source>
</evidence>
<evidence type="ECO:0000256" key="4">
    <source>
        <dbReference type="ARBA" id="ARBA00022741"/>
    </source>
</evidence>
<feature type="compositionally biased region" description="Basic and acidic residues" evidence="10">
    <location>
        <begin position="431"/>
        <end position="443"/>
    </location>
</feature>
<dbReference type="GO" id="GO:0106310">
    <property type="term" value="F:protein serine kinase activity"/>
    <property type="evidence" value="ECO:0007669"/>
    <property type="project" value="RHEA"/>
</dbReference>
<feature type="binding site" evidence="9">
    <location>
        <position position="49"/>
    </location>
    <ligand>
        <name>ATP</name>
        <dbReference type="ChEBI" id="CHEBI:30616"/>
    </ligand>
</feature>
<evidence type="ECO:0000256" key="10">
    <source>
        <dbReference type="SAM" id="MobiDB-lite"/>
    </source>
</evidence>
<reference evidence="12 13" key="1">
    <citation type="submission" date="2015-05" db="EMBL/GenBank/DDBJ databases">
        <title>Complete genome sequence of Corynebacterium epidermidicanis DSM 45586, isolated from the skin of a dog suffering from pruritus.</title>
        <authorList>
            <person name="Ruckert C."/>
            <person name="Albersmeier A."/>
            <person name="Winkler A."/>
            <person name="Tauch A."/>
        </authorList>
    </citation>
    <scope>NUCLEOTIDE SEQUENCE [LARGE SCALE GENOMIC DNA]</scope>
    <source>
        <strain evidence="12 13">DSM 45586</strain>
    </source>
</reference>
<evidence type="ECO:0000256" key="7">
    <source>
        <dbReference type="ARBA" id="ARBA00047899"/>
    </source>
</evidence>
<dbReference type="PROSITE" id="PS50011">
    <property type="entry name" value="PROTEIN_KINASE_DOM"/>
    <property type="match status" value="1"/>
</dbReference>
<evidence type="ECO:0000256" key="5">
    <source>
        <dbReference type="ARBA" id="ARBA00022777"/>
    </source>
</evidence>
<keyword evidence="5 12" id="KW-0418">Kinase</keyword>
<feature type="domain" description="Protein kinase" evidence="11">
    <location>
        <begin position="20"/>
        <end position="288"/>
    </location>
</feature>
<dbReference type="RefSeq" id="WP_236684257.1">
    <property type="nucleotide sequence ID" value="NZ_CP011541.1"/>
</dbReference>
<dbReference type="GO" id="GO:0045717">
    <property type="term" value="P:negative regulation of fatty acid biosynthetic process"/>
    <property type="evidence" value="ECO:0007669"/>
    <property type="project" value="UniProtKB-ARBA"/>
</dbReference>
<feature type="compositionally biased region" description="Low complexity" evidence="10">
    <location>
        <begin position="467"/>
        <end position="483"/>
    </location>
</feature>
<dbReference type="FunFam" id="1.10.510.10:FF:000021">
    <property type="entry name" value="Serine/threonine protein kinase"/>
    <property type="match status" value="1"/>
</dbReference>
<dbReference type="Pfam" id="PF00069">
    <property type="entry name" value="Pkinase"/>
    <property type="match status" value="1"/>
</dbReference>
<proteinExistence type="predicted"/>
<gene>
    <name evidence="12" type="primary">pknA</name>
    <name evidence="12" type="ORF">CEPID_00200</name>
</gene>
<dbReference type="PROSITE" id="PS00107">
    <property type="entry name" value="PROTEIN_KINASE_ATP"/>
    <property type="match status" value="1"/>
</dbReference>
<dbReference type="AlphaFoldDB" id="A0A0G3GN13"/>
<comment type="catalytic activity">
    <reaction evidence="8">
        <text>L-seryl-[protein] + ATP = O-phospho-L-seryl-[protein] + ADP + H(+)</text>
        <dbReference type="Rhea" id="RHEA:17989"/>
        <dbReference type="Rhea" id="RHEA-COMP:9863"/>
        <dbReference type="Rhea" id="RHEA-COMP:11604"/>
        <dbReference type="ChEBI" id="CHEBI:15378"/>
        <dbReference type="ChEBI" id="CHEBI:29999"/>
        <dbReference type="ChEBI" id="CHEBI:30616"/>
        <dbReference type="ChEBI" id="CHEBI:83421"/>
        <dbReference type="ChEBI" id="CHEBI:456216"/>
        <dbReference type="EC" id="2.7.11.1"/>
    </reaction>
</comment>
<keyword evidence="13" id="KW-1185">Reference proteome</keyword>
<dbReference type="KEGG" id="cei:CEPID_00200"/>
<dbReference type="PATRIC" id="fig|1050174.4.peg.44"/>
<dbReference type="EMBL" id="CP011541">
    <property type="protein sequence ID" value="AKK01935.1"/>
    <property type="molecule type" value="Genomic_DNA"/>
</dbReference>
<evidence type="ECO:0000256" key="1">
    <source>
        <dbReference type="ARBA" id="ARBA00012513"/>
    </source>
</evidence>
<evidence type="ECO:0000313" key="12">
    <source>
        <dbReference type="EMBL" id="AKK01935.1"/>
    </source>
</evidence>
<keyword evidence="4 9" id="KW-0547">Nucleotide-binding</keyword>
<protein>
    <recommendedName>
        <fullName evidence="1">non-specific serine/threonine protein kinase</fullName>
        <ecNumber evidence="1">2.7.11.1</ecNumber>
    </recommendedName>
</protein>
<dbReference type="PROSITE" id="PS00108">
    <property type="entry name" value="PROTEIN_KINASE_ST"/>
    <property type="match status" value="1"/>
</dbReference>
<accession>A0A0G3GN13</accession>
<evidence type="ECO:0000256" key="9">
    <source>
        <dbReference type="PROSITE-ProRule" id="PRU10141"/>
    </source>
</evidence>
<dbReference type="InterPro" id="IPR011009">
    <property type="entry name" value="Kinase-like_dom_sf"/>
</dbReference>
<comment type="catalytic activity">
    <reaction evidence="7">
        <text>L-threonyl-[protein] + ATP = O-phospho-L-threonyl-[protein] + ADP + H(+)</text>
        <dbReference type="Rhea" id="RHEA:46608"/>
        <dbReference type="Rhea" id="RHEA-COMP:11060"/>
        <dbReference type="Rhea" id="RHEA-COMP:11605"/>
        <dbReference type="ChEBI" id="CHEBI:15378"/>
        <dbReference type="ChEBI" id="CHEBI:30013"/>
        <dbReference type="ChEBI" id="CHEBI:30616"/>
        <dbReference type="ChEBI" id="CHEBI:61977"/>
        <dbReference type="ChEBI" id="CHEBI:456216"/>
        <dbReference type="EC" id="2.7.11.1"/>
    </reaction>
</comment>
<dbReference type="GO" id="GO:0005524">
    <property type="term" value="F:ATP binding"/>
    <property type="evidence" value="ECO:0007669"/>
    <property type="project" value="UniProtKB-UniRule"/>
</dbReference>
<dbReference type="Gene3D" id="1.10.510.10">
    <property type="entry name" value="Transferase(Phosphotransferase) domain 1"/>
    <property type="match status" value="1"/>
</dbReference>
<dbReference type="PANTHER" id="PTHR43289">
    <property type="entry name" value="MITOGEN-ACTIVATED PROTEIN KINASE KINASE KINASE 20-RELATED"/>
    <property type="match status" value="1"/>
</dbReference>
<dbReference type="EC" id="2.7.11.1" evidence="1"/>
<evidence type="ECO:0000256" key="3">
    <source>
        <dbReference type="ARBA" id="ARBA00022679"/>
    </source>
</evidence>
<dbReference type="CDD" id="cd14014">
    <property type="entry name" value="STKc_PknB_like"/>
    <property type="match status" value="1"/>
</dbReference>
<feature type="compositionally biased region" description="Low complexity" evidence="10">
    <location>
        <begin position="390"/>
        <end position="430"/>
    </location>
</feature>
<feature type="region of interest" description="Disordered" evidence="10">
    <location>
        <begin position="368"/>
        <end position="483"/>
    </location>
</feature>
<dbReference type="STRING" id="1050174.CEPID_00200"/>